<comment type="caution">
    <text evidence="1">The sequence shown here is derived from an EMBL/GenBank/DDBJ whole genome shotgun (WGS) entry which is preliminary data.</text>
</comment>
<organism evidence="1 2">
    <name type="scientific">Lonsdalea populi</name>
    <dbReference type="NCBI Taxonomy" id="1172565"/>
    <lineage>
        <taxon>Bacteria</taxon>
        <taxon>Pseudomonadati</taxon>
        <taxon>Pseudomonadota</taxon>
        <taxon>Gammaproteobacteria</taxon>
        <taxon>Enterobacterales</taxon>
        <taxon>Pectobacteriaceae</taxon>
        <taxon>Lonsdalea</taxon>
    </lineage>
</organism>
<keyword evidence="2" id="KW-1185">Reference proteome</keyword>
<dbReference type="EMBL" id="LUSW01000028">
    <property type="protein sequence ID" value="RAT32551.1"/>
    <property type="molecule type" value="Genomic_DNA"/>
</dbReference>
<name>A0ABX9EQY3_9GAMM</name>
<proteinExistence type="predicted"/>
<protein>
    <submittedName>
        <fullName evidence="1">Uncharacterized protein</fullName>
    </submittedName>
</protein>
<dbReference type="RefSeq" id="WP_112092510.1">
    <property type="nucleotide sequence ID" value="NZ_LUSR01000041.1"/>
</dbReference>
<sequence>MIFNSKTLTTPESINQYVASFCRSLSAEDPVYIDVEPELWCKQSNCEMNVDKFIAQHGGEKIIGYKIWYIKRKFIEAERHIVYRKDGKFRDLTFNEDGEDKVLFVHDNKELSYNEKPLKIRIGLTQRARIFVKKKEEQDVYTQQLSQDDSWNIMITYEEWLAGKRKSNKFFVPTDD</sequence>
<accession>A0ABX9EQY3</accession>
<evidence type="ECO:0000313" key="1">
    <source>
        <dbReference type="EMBL" id="RAT32551.1"/>
    </source>
</evidence>
<reference evidence="1 2" key="1">
    <citation type="submission" date="2016-02" db="EMBL/GenBank/DDBJ databases">
        <title>Species-wide whole genome sequencing reveals diversity, host range in Lonsdalea quercina.</title>
        <authorList>
            <person name="Li Y."/>
        </authorList>
    </citation>
    <scope>NUCLEOTIDE SEQUENCE [LARGE SCALE GENOMIC DNA]</scope>
    <source>
        <strain evidence="1 2">CFCC 12721</strain>
    </source>
</reference>
<gene>
    <name evidence="1" type="ORF">AU492_12580</name>
</gene>
<evidence type="ECO:0000313" key="2">
    <source>
        <dbReference type="Proteomes" id="UP000250186"/>
    </source>
</evidence>
<dbReference type="Proteomes" id="UP000250186">
    <property type="component" value="Unassembled WGS sequence"/>
</dbReference>